<evidence type="ECO:0000313" key="2">
    <source>
        <dbReference type="Proteomes" id="UP000306102"/>
    </source>
</evidence>
<dbReference type="PANTHER" id="PTHR33649">
    <property type="entry name" value="PAR1 PROTEIN"/>
    <property type="match status" value="1"/>
</dbReference>
<dbReference type="AlphaFoldDB" id="A0A4S4D4T9"/>
<proteinExistence type="predicted"/>
<dbReference type="InterPro" id="IPR009489">
    <property type="entry name" value="PAR1"/>
</dbReference>
<keyword evidence="2" id="KW-1185">Reference proteome</keyword>
<name>A0A4S4D4T9_CAMSN</name>
<accession>A0A4S4D4T9</accession>
<gene>
    <name evidence="1" type="ORF">TEA_017371</name>
</gene>
<evidence type="ECO:0000313" key="1">
    <source>
        <dbReference type="EMBL" id="THF97371.1"/>
    </source>
</evidence>
<sequence>MSFIERGSISSIDDDRRERSNWIRVKGLAQGQPVSHDVNRNRAMGFAQGQPINHNVLRRSSYPNKHSIELDNQVDCNNGENIEIDKREVTEITLIKKFEDDDEEFAKEEDLVELNGKEEIKDEPSFPSPSVSMASYISLKAHAILALALAFCVQGIIGGGIECENLNKDSCAFAVSSSSKRCVLEKIVKRSGEEAYTCRTSEIEADKLKDWIENDQCIEACGLDRTMLGISSDSLLESQFTHKLCSTQCYDNCPNIVDLYFNLAAGEVIISLSLVTCPLPPKACAVAYLVQGEGTLSLSADVACVSPAMCPNAIGPPCLDGLQLSWALPTGLCYWSQAMGLGWFAVGPYTHPFSFIDRTLTDDPIPAATHSRRLYRFDDGNPLSNRYRFCLLCCLANQSCHVLLLHLIEPVAPADPLHSTPQIEPIGLPLFYLPSHRKLEKLGQLVVSFGNAMMQLVVSFGNVTISPIVAPSPLSVGGEIYVHQHVPPLQPLPPLYPLPPSSAMDGNSIPPPLMYPTYHANNLPETYVVPNSLPNSMSQRYSAQPTFQSLLQGSLGYDIGFRLLLSSLKSSTVTPSQALVLERIVDITSSSSSSTNLNFADDTCSALENFEQNPQNNSLSSILPCANFSSFDKVFIDIGYTVHTSITENPNFSISIPNPNLNLNHTILDKIISNIRRPTWFIKNFFAQPMVVVAVELWLTKRSILGLERWSFGRRGVMSGFAIWVTAGTGRRFANEGLNSKPKSQSQSHNS</sequence>
<dbReference type="EMBL" id="SDRB02012565">
    <property type="protein sequence ID" value="THF97371.1"/>
    <property type="molecule type" value="Genomic_DNA"/>
</dbReference>
<reference evidence="1 2" key="1">
    <citation type="journal article" date="2018" name="Proc. Natl. Acad. Sci. U.S.A.">
        <title>Draft genome sequence of Camellia sinensis var. sinensis provides insights into the evolution of the tea genome and tea quality.</title>
        <authorList>
            <person name="Wei C."/>
            <person name="Yang H."/>
            <person name="Wang S."/>
            <person name="Zhao J."/>
            <person name="Liu C."/>
            <person name="Gao L."/>
            <person name="Xia E."/>
            <person name="Lu Y."/>
            <person name="Tai Y."/>
            <person name="She G."/>
            <person name="Sun J."/>
            <person name="Cao H."/>
            <person name="Tong W."/>
            <person name="Gao Q."/>
            <person name="Li Y."/>
            <person name="Deng W."/>
            <person name="Jiang X."/>
            <person name="Wang W."/>
            <person name="Chen Q."/>
            <person name="Zhang S."/>
            <person name="Li H."/>
            <person name="Wu J."/>
            <person name="Wang P."/>
            <person name="Li P."/>
            <person name="Shi C."/>
            <person name="Zheng F."/>
            <person name="Jian J."/>
            <person name="Huang B."/>
            <person name="Shan D."/>
            <person name="Shi M."/>
            <person name="Fang C."/>
            <person name="Yue Y."/>
            <person name="Li F."/>
            <person name="Li D."/>
            <person name="Wei S."/>
            <person name="Han B."/>
            <person name="Jiang C."/>
            <person name="Yin Y."/>
            <person name="Xia T."/>
            <person name="Zhang Z."/>
            <person name="Bennetzen J.L."/>
            <person name="Zhao S."/>
            <person name="Wan X."/>
        </authorList>
    </citation>
    <scope>NUCLEOTIDE SEQUENCE [LARGE SCALE GENOMIC DNA]</scope>
    <source>
        <strain evidence="2">cv. Shuchazao</strain>
        <tissue evidence="1">Leaf</tissue>
    </source>
</reference>
<dbReference type="PANTHER" id="PTHR33649:SF2">
    <property type="entry name" value="PAR1 PROTEIN"/>
    <property type="match status" value="1"/>
</dbReference>
<protein>
    <recommendedName>
        <fullName evidence="3">PAR1 protein</fullName>
    </recommendedName>
</protein>
<comment type="caution">
    <text evidence="1">The sequence shown here is derived from an EMBL/GenBank/DDBJ whole genome shotgun (WGS) entry which is preliminary data.</text>
</comment>
<dbReference type="Proteomes" id="UP000306102">
    <property type="component" value="Unassembled WGS sequence"/>
</dbReference>
<evidence type="ECO:0008006" key="3">
    <source>
        <dbReference type="Google" id="ProtNLM"/>
    </source>
</evidence>
<dbReference type="STRING" id="542762.A0A4S4D4T9"/>
<dbReference type="Pfam" id="PF06521">
    <property type="entry name" value="PAR1"/>
    <property type="match status" value="1"/>
</dbReference>
<organism evidence="1 2">
    <name type="scientific">Camellia sinensis var. sinensis</name>
    <name type="common">China tea</name>
    <dbReference type="NCBI Taxonomy" id="542762"/>
    <lineage>
        <taxon>Eukaryota</taxon>
        <taxon>Viridiplantae</taxon>
        <taxon>Streptophyta</taxon>
        <taxon>Embryophyta</taxon>
        <taxon>Tracheophyta</taxon>
        <taxon>Spermatophyta</taxon>
        <taxon>Magnoliopsida</taxon>
        <taxon>eudicotyledons</taxon>
        <taxon>Gunneridae</taxon>
        <taxon>Pentapetalae</taxon>
        <taxon>asterids</taxon>
        <taxon>Ericales</taxon>
        <taxon>Theaceae</taxon>
        <taxon>Camellia</taxon>
    </lineage>
</organism>